<evidence type="ECO:0000313" key="3">
    <source>
        <dbReference type="Proteomes" id="UP001164929"/>
    </source>
</evidence>
<reference evidence="2" key="1">
    <citation type="journal article" date="2023" name="Mol. Ecol. Resour.">
        <title>Chromosome-level genome assembly of a triploid poplar Populus alba 'Berolinensis'.</title>
        <authorList>
            <person name="Chen S."/>
            <person name="Yu Y."/>
            <person name="Wang X."/>
            <person name="Wang S."/>
            <person name="Zhang T."/>
            <person name="Zhou Y."/>
            <person name="He R."/>
            <person name="Meng N."/>
            <person name="Wang Y."/>
            <person name="Liu W."/>
            <person name="Liu Z."/>
            <person name="Liu J."/>
            <person name="Guo Q."/>
            <person name="Huang H."/>
            <person name="Sederoff R.R."/>
            <person name="Wang G."/>
            <person name="Qu G."/>
            <person name="Chen S."/>
        </authorList>
    </citation>
    <scope>NUCLEOTIDE SEQUENCE</scope>
    <source>
        <strain evidence="2">SC-2020</strain>
    </source>
</reference>
<name>A0AAD6MD34_9ROSI</name>
<gene>
    <name evidence="2" type="ORF">NC653_026208</name>
</gene>
<dbReference type="EMBL" id="JAQIZT010000010">
    <property type="protein sequence ID" value="KAJ6983323.1"/>
    <property type="molecule type" value="Genomic_DNA"/>
</dbReference>
<comment type="caution">
    <text evidence="2">The sequence shown here is derived from an EMBL/GenBank/DDBJ whole genome shotgun (WGS) entry which is preliminary data.</text>
</comment>
<organism evidence="2 3">
    <name type="scientific">Populus alba x Populus x berolinensis</name>
    <dbReference type="NCBI Taxonomy" id="444605"/>
    <lineage>
        <taxon>Eukaryota</taxon>
        <taxon>Viridiplantae</taxon>
        <taxon>Streptophyta</taxon>
        <taxon>Embryophyta</taxon>
        <taxon>Tracheophyta</taxon>
        <taxon>Spermatophyta</taxon>
        <taxon>Magnoliopsida</taxon>
        <taxon>eudicotyledons</taxon>
        <taxon>Gunneridae</taxon>
        <taxon>Pentapetalae</taxon>
        <taxon>rosids</taxon>
        <taxon>fabids</taxon>
        <taxon>Malpighiales</taxon>
        <taxon>Salicaceae</taxon>
        <taxon>Saliceae</taxon>
        <taxon>Populus</taxon>
    </lineage>
</organism>
<evidence type="ECO:0000256" key="1">
    <source>
        <dbReference type="SAM" id="Phobius"/>
    </source>
</evidence>
<feature type="transmembrane region" description="Helical" evidence="1">
    <location>
        <begin position="33"/>
        <end position="55"/>
    </location>
</feature>
<keyword evidence="1" id="KW-0812">Transmembrane</keyword>
<dbReference type="Proteomes" id="UP001164929">
    <property type="component" value="Chromosome 10"/>
</dbReference>
<evidence type="ECO:0000313" key="2">
    <source>
        <dbReference type="EMBL" id="KAJ6983323.1"/>
    </source>
</evidence>
<keyword evidence="3" id="KW-1185">Reference proteome</keyword>
<accession>A0AAD6MD34</accession>
<protein>
    <submittedName>
        <fullName evidence="2">Uncharacterized protein</fullName>
    </submittedName>
</protein>
<dbReference type="AlphaFoldDB" id="A0AAD6MD34"/>
<keyword evidence="1" id="KW-0472">Membrane</keyword>
<proteinExistence type="predicted"/>
<keyword evidence="1" id="KW-1133">Transmembrane helix</keyword>
<sequence>MEQRIKRKISKIDLALVDGILNQDRQHLGSTTAFCFLFCLWHLYSSGYAVISSLVGNDYFVFIMLTT</sequence>